<dbReference type="Proteomes" id="UP000887566">
    <property type="component" value="Unplaced"/>
</dbReference>
<evidence type="ECO:0000256" key="1">
    <source>
        <dbReference type="SAM" id="Phobius"/>
    </source>
</evidence>
<keyword evidence="2" id="KW-1185">Reference proteome</keyword>
<sequence length="72" mass="8581">MSKFIVAEAYRKKFFVRDALVIKLLLFLTSFYTIAFLGHFNIGYQSTKVLQINQSCETKEYFRTEIRRKCLC</sequence>
<evidence type="ECO:0000313" key="3">
    <source>
        <dbReference type="WBParaSite" id="PSAMB.scaffold2643size28460.g18646.t1"/>
    </source>
</evidence>
<organism evidence="2 3">
    <name type="scientific">Plectus sambesii</name>
    <dbReference type="NCBI Taxonomy" id="2011161"/>
    <lineage>
        <taxon>Eukaryota</taxon>
        <taxon>Metazoa</taxon>
        <taxon>Ecdysozoa</taxon>
        <taxon>Nematoda</taxon>
        <taxon>Chromadorea</taxon>
        <taxon>Plectida</taxon>
        <taxon>Plectina</taxon>
        <taxon>Plectoidea</taxon>
        <taxon>Plectidae</taxon>
        <taxon>Plectus</taxon>
    </lineage>
</organism>
<name>A0A914VYC9_9BILA</name>
<accession>A0A914VYC9</accession>
<dbReference type="AlphaFoldDB" id="A0A914VYC9"/>
<proteinExistence type="predicted"/>
<keyword evidence="1" id="KW-0472">Membrane</keyword>
<feature type="transmembrane region" description="Helical" evidence="1">
    <location>
        <begin position="20"/>
        <end position="40"/>
    </location>
</feature>
<protein>
    <submittedName>
        <fullName evidence="3">Uncharacterized protein</fullName>
    </submittedName>
</protein>
<reference evidence="3" key="1">
    <citation type="submission" date="2022-11" db="UniProtKB">
        <authorList>
            <consortium name="WormBaseParasite"/>
        </authorList>
    </citation>
    <scope>IDENTIFICATION</scope>
</reference>
<evidence type="ECO:0000313" key="2">
    <source>
        <dbReference type="Proteomes" id="UP000887566"/>
    </source>
</evidence>
<dbReference type="WBParaSite" id="PSAMB.scaffold2643size28460.g18646.t1">
    <property type="protein sequence ID" value="PSAMB.scaffold2643size28460.g18646.t1"/>
    <property type="gene ID" value="PSAMB.scaffold2643size28460.g18646"/>
</dbReference>
<keyword evidence="1" id="KW-0812">Transmembrane</keyword>
<keyword evidence="1" id="KW-1133">Transmembrane helix</keyword>